<comment type="caution">
    <text evidence="24">The sequence shown here is derived from an EMBL/GenBank/DDBJ whole genome shotgun (WGS) entry which is preliminary data.</text>
</comment>
<comment type="cofactor">
    <cofactor evidence="2">
        <name>Cu(2+)</name>
        <dbReference type="ChEBI" id="CHEBI:29036"/>
    </cofactor>
</comment>
<accession>A0ABR7MNL4</accession>
<comment type="similarity">
    <text evidence="20">Belongs to the heme-copper respiratory oxidase family.</text>
</comment>
<keyword evidence="8 19" id="KW-0349">Heme</keyword>
<proteinExistence type="inferred from homology"/>
<feature type="transmembrane region" description="Helical" evidence="21">
    <location>
        <begin position="39"/>
        <end position="61"/>
    </location>
</feature>
<keyword evidence="9 20" id="KW-0679">Respiratory chain</keyword>
<feature type="transmembrane region" description="Helical" evidence="21">
    <location>
        <begin position="179"/>
        <end position="199"/>
    </location>
</feature>
<evidence type="ECO:0000256" key="9">
    <source>
        <dbReference type="ARBA" id="ARBA00022660"/>
    </source>
</evidence>
<dbReference type="PROSITE" id="PS00077">
    <property type="entry name" value="COX1_CUB"/>
    <property type="match status" value="1"/>
</dbReference>
<feature type="transmembrane region" description="Helical" evidence="21">
    <location>
        <begin position="225"/>
        <end position="247"/>
    </location>
</feature>
<evidence type="ECO:0000256" key="17">
    <source>
        <dbReference type="ARBA" id="ARBA00023136"/>
    </source>
</evidence>
<evidence type="ECO:0000256" key="18">
    <source>
        <dbReference type="ARBA" id="ARBA00047816"/>
    </source>
</evidence>
<protein>
    <recommendedName>
        <fullName evidence="5">cytochrome-c oxidase</fullName>
        <ecNumber evidence="5">7.1.1.9</ecNumber>
    </recommendedName>
</protein>
<evidence type="ECO:0000256" key="15">
    <source>
        <dbReference type="ARBA" id="ARBA00023004"/>
    </source>
</evidence>
<evidence type="ECO:0000259" key="22">
    <source>
        <dbReference type="PROSITE" id="PS50855"/>
    </source>
</evidence>
<dbReference type="NCBIfam" id="NF011053">
    <property type="entry name" value="PRK14485.1"/>
    <property type="match status" value="1"/>
</dbReference>
<evidence type="ECO:0000256" key="4">
    <source>
        <dbReference type="ARBA" id="ARBA00004673"/>
    </source>
</evidence>
<organism evidence="24 25">
    <name type="scientific">Hymenobacter citatus</name>
    <dbReference type="NCBI Taxonomy" id="2763506"/>
    <lineage>
        <taxon>Bacteria</taxon>
        <taxon>Pseudomonadati</taxon>
        <taxon>Bacteroidota</taxon>
        <taxon>Cytophagia</taxon>
        <taxon>Cytophagales</taxon>
        <taxon>Hymenobacteraceae</taxon>
        <taxon>Hymenobacter</taxon>
    </lineage>
</organism>
<dbReference type="CDD" id="cd01661">
    <property type="entry name" value="cbb3_Oxidase_I"/>
    <property type="match status" value="1"/>
</dbReference>
<feature type="domain" description="Cytochrome c" evidence="23">
    <location>
        <begin position="563"/>
        <end position="727"/>
    </location>
</feature>
<feature type="transmembrane region" description="Helical" evidence="21">
    <location>
        <begin position="259"/>
        <end position="276"/>
    </location>
</feature>
<evidence type="ECO:0000256" key="20">
    <source>
        <dbReference type="RuleBase" id="RU000370"/>
    </source>
</evidence>
<evidence type="ECO:0000256" key="7">
    <source>
        <dbReference type="ARBA" id="ARBA00022475"/>
    </source>
</evidence>
<dbReference type="InterPro" id="IPR036909">
    <property type="entry name" value="Cyt_c-like_dom_sf"/>
</dbReference>
<sequence>MEVEQQPRTTAPAAPPQVVPGFVKAVDTFFYDNRIVRDFGLATVFWGVAGMLIGVIIAFQLARPEVNMGTPYTTFGRVRPLHTNAVIFAFVGNGIFMGVYYSLQRLCKTRMYSDALSKVHFWGWQLIILCALITLPMGFTTSKEYAELEWPIDILITVVWVVFGWNMFGTIARRRERHLYVAIWFYIATLLTVAVLHIVNSMEVPVSFLKSYSAYAGVQDALVQWWYGHNAVAFFLTTPYLGLMYYFLPKAANRPVYSYRLSIIHFWSLIFIYIWAGPHHLLYTALPDWAQSLGVVFSIMLIAPSWGGMINGLLTLRGAWDKVREEPVLKFMVVAITAYGMATFEGPMLSLKNVNAIAHFTDWIVAHVHVGALGWNGFLTFAVLYWLWPRLYKTELYSKKLANTHFWLGTLGILFYALPMYWAGFTQGLMWKQFNNEGLLQYPNFLETVLQIVPMYYLRGIGGVLYLSGVFLMVFNLVKTAKSGQLLPNEKAQAAPLTPLYLTNNVADQHTDGYWHRWIERRPAQMAIWATVAIAIGGAIEMIPTFLVKSNVPTIASVKPYTSLELEGRDIYIREGCSNCHSQMVRPFRSETERYGEYSKAGEFVYDRPFLWGSKRTGPDLHRVGQKYPHSWHYNHMLDPTSMSPGSIMPPYPWLFEDDIDYSHTADKIRVLRDQFNTPYPANFDQVAVAEARQQAAGIARELKKEEIEVLPDKEIVALIAYLQRLGTDIKVNPQQAAASAQSNAAEISH</sequence>
<dbReference type="InterPro" id="IPR003468">
    <property type="entry name" value="Cyt_c_oxidase_monohaem-su/FixO"/>
</dbReference>
<dbReference type="RefSeq" id="WP_187320773.1">
    <property type="nucleotide sequence ID" value="NZ_JACSCY010000015.1"/>
</dbReference>
<dbReference type="PANTHER" id="PTHR10422">
    <property type="entry name" value="CYTOCHROME C OXIDASE SUBUNIT 1"/>
    <property type="match status" value="1"/>
</dbReference>
<feature type="transmembrane region" description="Helical" evidence="21">
    <location>
        <begin position="121"/>
        <end position="139"/>
    </location>
</feature>
<dbReference type="NCBIfam" id="TIGR00780">
    <property type="entry name" value="ccoN"/>
    <property type="match status" value="1"/>
</dbReference>
<feature type="transmembrane region" description="Helical" evidence="21">
    <location>
        <begin position="151"/>
        <end position="172"/>
    </location>
</feature>
<dbReference type="InterPro" id="IPR000883">
    <property type="entry name" value="Cyt_C_Oxase_1"/>
</dbReference>
<comment type="cofactor">
    <cofactor evidence="1">
        <name>heme b</name>
        <dbReference type="ChEBI" id="CHEBI:60344"/>
    </cofactor>
</comment>
<evidence type="ECO:0000256" key="14">
    <source>
        <dbReference type="ARBA" id="ARBA00022989"/>
    </source>
</evidence>
<evidence type="ECO:0000256" key="21">
    <source>
        <dbReference type="SAM" id="Phobius"/>
    </source>
</evidence>
<feature type="domain" description="Cytochrome oxidase subunit I profile" evidence="22">
    <location>
        <begin position="1"/>
        <end position="491"/>
    </location>
</feature>
<evidence type="ECO:0000256" key="13">
    <source>
        <dbReference type="ARBA" id="ARBA00022982"/>
    </source>
</evidence>
<evidence type="ECO:0000256" key="10">
    <source>
        <dbReference type="ARBA" id="ARBA00022692"/>
    </source>
</evidence>
<dbReference type="Pfam" id="PF00115">
    <property type="entry name" value="COX1"/>
    <property type="match status" value="1"/>
</dbReference>
<dbReference type="InterPro" id="IPR004677">
    <property type="entry name" value="Cyt_c_oxidase_cbb3_su1"/>
</dbReference>
<dbReference type="PANTHER" id="PTHR10422:SF29">
    <property type="entry name" value="CYTOCHROME C OXIDASE SUBUNIT 1 HOMOLOG, BACTEROID"/>
    <property type="match status" value="1"/>
</dbReference>
<dbReference type="InterPro" id="IPR023616">
    <property type="entry name" value="Cyt_c_oxase-like_su1_dom"/>
</dbReference>
<keyword evidence="15 19" id="KW-0408">Iron</keyword>
<dbReference type="Gene3D" id="1.10.760.10">
    <property type="entry name" value="Cytochrome c-like domain"/>
    <property type="match status" value="1"/>
</dbReference>
<dbReference type="EMBL" id="JACSCY010000015">
    <property type="protein sequence ID" value="MBC6612543.1"/>
    <property type="molecule type" value="Genomic_DNA"/>
</dbReference>
<dbReference type="Gene3D" id="1.20.210.10">
    <property type="entry name" value="Cytochrome c oxidase-like, subunit I domain"/>
    <property type="match status" value="1"/>
</dbReference>
<evidence type="ECO:0000313" key="24">
    <source>
        <dbReference type="EMBL" id="MBC6612543.1"/>
    </source>
</evidence>
<dbReference type="InterPro" id="IPR036927">
    <property type="entry name" value="Cyt_c_oxase-like_su1_sf"/>
</dbReference>
<keyword evidence="12" id="KW-1278">Translocase</keyword>
<dbReference type="NCBIfam" id="NF011055">
    <property type="entry name" value="PRK14487.1"/>
    <property type="match status" value="1"/>
</dbReference>
<keyword evidence="13 20" id="KW-0249">Electron transport</keyword>
<keyword evidence="10 20" id="KW-0812">Transmembrane</keyword>
<evidence type="ECO:0000259" key="23">
    <source>
        <dbReference type="PROSITE" id="PS51007"/>
    </source>
</evidence>
<evidence type="ECO:0000313" key="25">
    <source>
        <dbReference type="Proteomes" id="UP000622017"/>
    </source>
</evidence>
<keyword evidence="14 21" id="KW-1133">Transmembrane helix</keyword>
<evidence type="ECO:0000256" key="2">
    <source>
        <dbReference type="ARBA" id="ARBA00001973"/>
    </source>
</evidence>
<dbReference type="SUPFAM" id="SSF81442">
    <property type="entry name" value="Cytochrome c oxidase subunit I-like"/>
    <property type="match status" value="1"/>
</dbReference>
<gene>
    <name evidence="24" type="primary">ccoN</name>
    <name evidence="24" type="ORF">H8B15_16595</name>
</gene>
<evidence type="ECO:0000256" key="6">
    <source>
        <dbReference type="ARBA" id="ARBA00022448"/>
    </source>
</evidence>
<dbReference type="Pfam" id="PF02433">
    <property type="entry name" value="FixO"/>
    <property type="match status" value="1"/>
</dbReference>
<name>A0ABR7MNL4_9BACT</name>
<dbReference type="PROSITE" id="PS51007">
    <property type="entry name" value="CYTC"/>
    <property type="match status" value="1"/>
</dbReference>
<evidence type="ECO:0000256" key="19">
    <source>
        <dbReference type="PROSITE-ProRule" id="PRU00433"/>
    </source>
</evidence>
<feature type="transmembrane region" description="Helical" evidence="21">
    <location>
        <begin position="456"/>
        <end position="478"/>
    </location>
</feature>
<feature type="transmembrane region" description="Helical" evidence="21">
    <location>
        <begin position="328"/>
        <end position="344"/>
    </location>
</feature>
<dbReference type="InterPro" id="IPR009056">
    <property type="entry name" value="Cyt_c-like_dom"/>
</dbReference>
<keyword evidence="7" id="KW-1003">Cell membrane</keyword>
<feature type="transmembrane region" description="Helical" evidence="21">
    <location>
        <begin position="296"/>
        <end position="316"/>
    </location>
</feature>
<evidence type="ECO:0000256" key="11">
    <source>
        <dbReference type="ARBA" id="ARBA00022723"/>
    </source>
</evidence>
<reference evidence="24 25" key="1">
    <citation type="submission" date="2020-08" db="EMBL/GenBank/DDBJ databases">
        <title>Hymenobacter sp.</title>
        <authorList>
            <person name="Kim M.K."/>
        </authorList>
    </citation>
    <scope>NUCLEOTIDE SEQUENCE [LARGE SCALE GENOMIC DNA]</scope>
    <source>
        <strain evidence="24 25">BT507</strain>
    </source>
</reference>
<keyword evidence="16" id="KW-0186">Copper</keyword>
<feature type="transmembrane region" description="Helical" evidence="21">
    <location>
        <begin position="406"/>
        <end position="425"/>
    </location>
</feature>
<evidence type="ECO:0000256" key="12">
    <source>
        <dbReference type="ARBA" id="ARBA00022967"/>
    </source>
</evidence>
<evidence type="ECO:0000256" key="16">
    <source>
        <dbReference type="ARBA" id="ARBA00023008"/>
    </source>
</evidence>
<dbReference type="SUPFAM" id="SSF46626">
    <property type="entry name" value="Cytochrome c"/>
    <property type="match status" value="1"/>
</dbReference>
<evidence type="ECO:0000256" key="8">
    <source>
        <dbReference type="ARBA" id="ARBA00022617"/>
    </source>
</evidence>
<comment type="subcellular location">
    <subcellularLocation>
        <location evidence="3">Cell membrane</location>
        <topology evidence="3">Multi-pass membrane protein</topology>
    </subcellularLocation>
</comment>
<evidence type="ECO:0000256" key="5">
    <source>
        <dbReference type="ARBA" id="ARBA00012949"/>
    </source>
</evidence>
<keyword evidence="17 21" id="KW-0472">Membrane</keyword>
<keyword evidence="25" id="KW-1185">Reference proteome</keyword>
<dbReference type="EC" id="7.1.1.9" evidence="5"/>
<keyword evidence="6 20" id="KW-0813">Transport</keyword>
<comment type="catalytic activity">
    <reaction evidence="18">
        <text>4 Fe(II)-[cytochrome c] + O2 + 8 H(+)(in) = 4 Fe(III)-[cytochrome c] + 2 H2O + 4 H(+)(out)</text>
        <dbReference type="Rhea" id="RHEA:11436"/>
        <dbReference type="Rhea" id="RHEA-COMP:10350"/>
        <dbReference type="Rhea" id="RHEA-COMP:14399"/>
        <dbReference type="ChEBI" id="CHEBI:15377"/>
        <dbReference type="ChEBI" id="CHEBI:15378"/>
        <dbReference type="ChEBI" id="CHEBI:15379"/>
        <dbReference type="ChEBI" id="CHEBI:29033"/>
        <dbReference type="ChEBI" id="CHEBI:29034"/>
        <dbReference type="EC" id="7.1.1.9"/>
    </reaction>
</comment>
<dbReference type="InterPro" id="IPR023615">
    <property type="entry name" value="Cyt_c_Oxase_su1_BS"/>
</dbReference>
<dbReference type="NCBIfam" id="TIGR00781">
    <property type="entry name" value="ccoO"/>
    <property type="match status" value="1"/>
</dbReference>
<evidence type="ECO:0000256" key="1">
    <source>
        <dbReference type="ARBA" id="ARBA00001970"/>
    </source>
</evidence>
<comment type="pathway">
    <text evidence="4">Energy metabolism; oxidative phosphorylation.</text>
</comment>
<feature type="transmembrane region" description="Helical" evidence="21">
    <location>
        <begin position="526"/>
        <end position="547"/>
    </location>
</feature>
<dbReference type="PROSITE" id="PS50855">
    <property type="entry name" value="COX1"/>
    <property type="match status" value="1"/>
</dbReference>
<feature type="transmembrane region" description="Helical" evidence="21">
    <location>
        <begin position="364"/>
        <end position="386"/>
    </location>
</feature>
<dbReference type="Proteomes" id="UP000622017">
    <property type="component" value="Unassembled WGS sequence"/>
</dbReference>
<feature type="transmembrane region" description="Helical" evidence="21">
    <location>
        <begin position="81"/>
        <end position="101"/>
    </location>
</feature>
<keyword evidence="11 19" id="KW-0479">Metal-binding</keyword>
<evidence type="ECO:0000256" key="3">
    <source>
        <dbReference type="ARBA" id="ARBA00004651"/>
    </source>
</evidence>